<evidence type="ECO:0000259" key="4">
    <source>
        <dbReference type="PROSITE" id="PS51007"/>
    </source>
</evidence>
<dbReference type="GO" id="GO:0020037">
    <property type="term" value="F:heme binding"/>
    <property type="evidence" value="ECO:0007669"/>
    <property type="project" value="InterPro"/>
</dbReference>
<dbReference type="GO" id="GO:0009055">
    <property type="term" value="F:electron transfer activity"/>
    <property type="evidence" value="ECO:0007669"/>
    <property type="project" value="InterPro"/>
</dbReference>
<dbReference type="PROSITE" id="PS51257">
    <property type="entry name" value="PROKAR_LIPOPROTEIN"/>
    <property type="match status" value="1"/>
</dbReference>
<dbReference type="InterPro" id="IPR036909">
    <property type="entry name" value="Cyt_c-like_dom_sf"/>
</dbReference>
<evidence type="ECO:0000256" key="3">
    <source>
        <dbReference type="ARBA" id="ARBA00023004"/>
    </source>
</evidence>
<reference evidence="5" key="1">
    <citation type="submission" date="2018-05" db="EMBL/GenBank/DDBJ databases">
        <authorList>
            <person name="Lanie J.A."/>
            <person name="Ng W.-L."/>
            <person name="Kazmierczak K.M."/>
            <person name="Andrzejewski T.M."/>
            <person name="Davidsen T.M."/>
            <person name="Wayne K.J."/>
            <person name="Tettelin H."/>
            <person name="Glass J.I."/>
            <person name="Rusch D."/>
            <person name="Podicherti R."/>
            <person name="Tsui H.-C.T."/>
            <person name="Winkler M.E."/>
        </authorList>
    </citation>
    <scope>NUCLEOTIDE SEQUENCE</scope>
</reference>
<dbReference type="AlphaFoldDB" id="A0A382VQ21"/>
<dbReference type="SUPFAM" id="SSF46626">
    <property type="entry name" value="Cytochrome c"/>
    <property type="match status" value="1"/>
</dbReference>
<evidence type="ECO:0000256" key="1">
    <source>
        <dbReference type="ARBA" id="ARBA00022617"/>
    </source>
</evidence>
<keyword evidence="2" id="KW-0479">Metal-binding</keyword>
<dbReference type="PROSITE" id="PS51007">
    <property type="entry name" value="CYTC"/>
    <property type="match status" value="1"/>
</dbReference>
<proteinExistence type="predicted"/>
<dbReference type="Gene3D" id="1.10.760.10">
    <property type="entry name" value="Cytochrome c-like domain"/>
    <property type="match status" value="1"/>
</dbReference>
<keyword evidence="3" id="KW-0408">Iron</keyword>
<protein>
    <recommendedName>
        <fullName evidence="4">Cytochrome c domain-containing protein</fullName>
    </recommendedName>
</protein>
<sequence length="150" mass="16744">MHKKFYIFSFVVLIVLISIGCREVTAEMSEPIVFEPTPATSEKLSEGARPVIEVKIVGNSSAGEEWFTSQGCNACRSTGNDKLVGPGQLGIYERAATRSEYSSPEDYIESSIRYPAEYIVEGYTNLMPTTWEDAEKQEIADVIEYLKTLK</sequence>
<organism evidence="5">
    <name type="scientific">marine metagenome</name>
    <dbReference type="NCBI Taxonomy" id="408172"/>
    <lineage>
        <taxon>unclassified sequences</taxon>
        <taxon>metagenomes</taxon>
        <taxon>ecological metagenomes</taxon>
    </lineage>
</organism>
<evidence type="ECO:0000256" key="2">
    <source>
        <dbReference type="ARBA" id="ARBA00022723"/>
    </source>
</evidence>
<gene>
    <name evidence="5" type="ORF">METZ01_LOCUS401324</name>
</gene>
<dbReference type="InterPro" id="IPR009056">
    <property type="entry name" value="Cyt_c-like_dom"/>
</dbReference>
<accession>A0A382VQ21</accession>
<dbReference type="GO" id="GO:0046872">
    <property type="term" value="F:metal ion binding"/>
    <property type="evidence" value="ECO:0007669"/>
    <property type="project" value="UniProtKB-KW"/>
</dbReference>
<name>A0A382VQ21_9ZZZZ</name>
<feature type="domain" description="Cytochrome c" evidence="4">
    <location>
        <begin position="58"/>
        <end position="150"/>
    </location>
</feature>
<dbReference type="EMBL" id="UINC01153643">
    <property type="protein sequence ID" value="SVD48470.1"/>
    <property type="molecule type" value="Genomic_DNA"/>
</dbReference>
<evidence type="ECO:0000313" key="5">
    <source>
        <dbReference type="EMBL" id="SVD48470.1"/>
    </source>
</evidence>
<keyword evidence="1" id="KW-0349">Heme</keyword>